<dbReference type="Proteomes" id="UP000076643">
    <property type="component" value="Unassembled WGS sequence"/>
</dbReference>
<comment type="cofactor">
    <cofactor evidence="1 8 9">
        <name>pyridoxal 5'-phosphate</name>
        <dbReference type="ChEBI" id="CHEBI:597326"/>
    </cofactor>
</comment>
<dbReference type="CDD" id="cd00613">
    <property type="entry name" value="GDC-P"/>
    <property type="match status" value="2"/>
</dbReference>
<dbReference type="Gene3D" id="3.90.1150.10">
    <property type="entry name" value="Aspartate Aminotransferase, domain 1"/>
    <property type="match status" value="2"/>
</dbReference>
<evidence type="ECO:0000256" key="8">
    <source>
        <dbReference type="HAMAP-Rule" id="MF_00711"/>
    </source>
</evidence>
<accession>A0A166X2P1</accession>
<dbReference type="SUPFAM" id="SSF53383">
    <property type="entry name" value="PLP-dependent transferases"/>
    <property type="match status" value="2"/>
</dbReference>
<evidence type="ECO:0000256" key="3">
    <source>
        <dbReference type="ARBA" id="ARBA00010756"/>
    </source>
</evidence>
<sequence>MSNAKSLEQLEQKQDFIRRHIGPNAAQVSEMLAELGVSSVEELIGQTVPDSIRLETGLKIGESRTEVETLSYLKSVAGQNKVFKSYIGQGYHPTHVPNVILRNVLENPGWYTAYTPYQPEIAQGRLESLLNFQTLTMDVTGLDLASASLLDESTAAAEAMALAKRVAKAKKANIFFIADDVHTQTIDVVSTRAEQFGFEVVVAPASDVVNHEIFGALFQYPSTSGEVVDVTDLIAQVQDKKAIACVAADIMSLMLLKAPGKLGADVVLGSAQRFGVPMGYGGPHAAFFATRDKYKRSLPGRIIGVSKDRLGNDALRMAMQTREQHIRREKANSNICTAQVLLANMAAFYAVYHGPQGLKTIAQRINRFASILATGLKSKGVALKHDTWFDTITVVAEEADKNTVVGRAAANEVNFAINHVGEYSIALNETTTRADIAELFDIILGEGHGLDVAAIDAEVAANDITGIPVSLVRDDEILTHPNFNEYHSETEMLRYIKRLENKDLALNHSMISLGSCTMKLNATAEMIPVTWPEFAELHPFCPLEQAQGYQTMMTELHDWLVNITGYDAVSLQPNSGAQGEYAGLIAIRKYHESRGEGHRNVCLIPSSAHGTNPASAQMASMKVVVVGCDDQGNIDLDDLRAKAEEVSENLSCIMVTYPSTHGVYEETIREVCDVVHQHGGQVYMDGANMNAQVGVTSPGFIGSDVSHLNLHKTFCIPHGGGGPGVGPIGVKSHLAPFMPNHSIINVAGTTEGNGAVSAAPYGSAAILPISWAYIAMMGSEGLKQATEIAIVNANYLTAKLADHYPVLYRGRNDRVAHECIVDLRPLKEASGITEMDVAKRLMDYGFHAPTMSFPVAGTLMIEPTESESKVEIDRFIEAMISIREEIAKVESGEWSVENNPLVFAPHTQADVLGNEWERAYDRFYAAFPVPAVAKDKFWPTVTRIDDVYGDRNLICSCPAVETYAE</sequence>
<dbReference type="NCBIfam" id="TIGR00461">
    <property type="entry name" value="gcvP"/>
    <property type="match status" value="1"/>
</dbReference>
<dbReference type="NCBIfam" id="NF003346">
    <property type="entry name" value="PRK04366.1"/>
    <property type="match status" value="1"/>
</dbReference>
<dbReference type="Gene3D" id="3.40.640.10">
    <property type="entry name" value="Type I PLP-dependent aspartate aminotransferase-like (Major domain)"/>
    <property type="match status" value="2"/>
</dbReference>
<reference evidence="12 13" key="1">
    <citation type="submission" date="2013-07" db="EMBL/GenBank/DDBJ databases">
        <title>Comparative Genomic and Metabolomic Analysis of Twelve Strains of Pseudoalteromonas luteoviolacea.</title>
        <authorList>
            <person name="Vynne N.G."/>
            <person name="Mansson M."/>
            <person name="Gram L."/>
        </authorList>
    </citation>
    <scope>NUCLEOTIDE SEQUENCE [LARGE SCALE GENOMIC DNA]</scope>
    <source>
        <strain evidence="12 13">DSM 6061</strain>
    </source>
</reference>
<dbReference type="FunFam" id="3.40.640.10:FF:000007">
    <property type="entry name" value="glycine dehydrogenase (Decarboxylating), mitochondrial"/>
    <property type="match status" value="1"/>
</dbReference>
<dbReference type="STRING" id="43657.S4054249_02585"/>
<evidence type="ECO:0000259" key="11">
    <source>
        <dbReference type="Pfam" id="PF21478"/>
    </source>
</evidence>
<dbReference type="AlphaFoldDB" id="A0A166X2P1"/>
<dbReference type="GO" id="GO:0030170">
    <property type="term" value="F:pyridoxal phosphate binding"/>
    <property type="evidence" value="ECO:0007669"/>
    <property type="project" value="TreeGrafter"/>
</dbReference>
<evidence type="ECO:0000256" key="1">
    <source>
        <dbReference type="ARBA" id="ARBA00001933"/>
    </source>
</evidence>
<dbReference type="InterPro" id="IPR003437">
    <property type="entry name" value="GcvP"/>
</dbReference>
<dbReference type="InterPro" id="IPR020581">
    <property type="entry name" value="GDC_P"/>
</dbReference>
<dbReference type="FunFam" id="3.40.640.10:FF:000005">
    <property type="entry name" value="Glycine dehydrogenase (decarboxylating), mitochondrial"/>
    <property type="match status" value="1"/>
</dbReference>
<organism evidence="12 13">
    <name type="scientific">Pseudoalteromonas luteoviolacea DSM 6061</name>
    <dbReference type="NCBI Taxonomy" id="1365250"/>
    <lineage>
        <taxon>Bacteria</taxon>
        <taxon>Pseudomonadati</taxon>
        <taxon>Pseudomonadota</taxon>
        <taxon>Gammaproteobacteria</taxon>
        <taxon>Alteromonadales</taxon>
        <taxon>Pseudoalteromonadaceae</taxon>
        <taxon>Pseudoalteromonas</taxon>
    </lineage>
</organism>
<dbReference type="PANTHER" id="PTHR11773:SF13">
    <property type="entry name" value="GLYCINE DEHYDROGENASE (DECARBOXYLATING)"/>
    <property type="match status" value="1"/>
</dbReference>
<evidence type="ECO:0000256" key="9">
    <source>
        <dbReference type="PIRSR" id="PIRSR603437-50"/>
    </source>
</evidence>
<comment type="function">
    <text evidence="2 8">The glycine cleavage system catalyzes the degradation of glycine. The P protein binds the alpha-amino group of glycine through its pyridoxal phosphate cofactor; CO(2) is released and the remaining methylamine moiety is then transferred to the lipoamide cofactor of the H protein.</text>
</comment>
<dbReference type="GO" id="GO:0005960">
    <property type="term" value="C:glycine cleavage complex"/>
    <property type="evidence" value="ECO:0007669"/>
    <property type="project" value="TreeGrafter"/>
</dbReference>
<comment type="caution">
    <text evidence="12">The sequence shown here is derived from an EMBL/GenBank/DDBJ whole genome shotgun (WGS) entry which is preliminary data.</text>
</comment>
<gene>
    <name evidence="8" type="primary">gcvP</name>
    <name evidence="12" type="ORF">N475_14105</name>
</gene>
<dbReference type="FunFam" id="3.90.1150.10:FF:000007">
    <property type="entry name" value="Glycine dehydrogenase (decarboxylating), mitochondrial"/>
    <property type="match status" value="1"/>
</dbReference>
<dbReference type="InterPro" id="IPR015421">
    <property type="entry name" value="PyrdxlP-dep_Trfase_major"/>
</dbReference>
<evidence type="ECO:0000256" key="6">
    <source>
        <dbReference type="ARBA" id="ARBA00023002"/>
    </source>
</evidence>
<dbReference type="InterPro" id="IPR015424">
    <property type="entry name" value="PyrdxlP-dep_Trfase"/>
</dbReference>
<name>A0A166X2P1_9GAMM</name>
<keyword evidence="13" id="KW-1185">Reference proteome</keyword>
<evidence type="ECO:0000259" key="10">
    <source>
        <dbReference type="Pfam" id="PF02347"/>
    </source>
</evidence>
<proteinExistence type="inferred from homology"/>
<comment type="subunit">
    <text evidence="4 8">The glycine cleavage system is composed of four proteins: P, T, L and H.</text>
</comment>
<feature type="modified residue" description="N6-(pyridoxal phosphate)lysine" evidence="8 9">
    <location>
        <position position="712"/>
    </location>
</feature>
<dbReference type="EMBL" id="AUYB01000099">
    <property type="protein sequence ID" value="KZN39532.1"/>
    <property type="molecule type" value="Genomic_DNA"/>
</dbReference>
<dbReference type="RefSeq" id="WP_063355689.1">
    <property type="nucleotide sequence ID" value="NZ_AQHB01000039.1"/>
</dbReference>
<evidence type="ECO:0000256" key="5">
    <source>
        <dbReference type="ARBA" id="ARBA00022898"/>
    </source>
</evidence>
<dbReference type="GO" id="GO:0016594">
    <property type="term" value="F:glycine binding"/>
    <property type="evidence" value="ECO:0007669"/>
    <property type="project" value="TreeGrafter"/>
</dbReference>
<evidence type="ECO:0000256" key="4">
    <source>
        <dbReference type="ARBA" id="ARBA00011690"/>
    </source>
</evidence>
<comment type="catalytic activity">
    <reaction evidence="7 8">
        <text>N(6)-[(R)-lipoyl]-L-lysyl-[glycine-cleavage complex H protein] + glycine + H(+) = N(6)-[(R)-S(8)-aminomethyldihydrolipoyl]-L-lysyl-[glycine-cleavage complex H protein] + CO2</text>
        <dbReference type="Rhea" id="RHEA:24304"/>
        <dbReference type="Rhea" id="RHEA-COMP:10494"/>
        <dbReference type="Rhea" id="RHEA-COMP:10495"/>
        <dbReference type="ChEBI" id="CHEBI:15378"/>
        <dbReference type="ChEBI" id="CHEBI:16526"/>
        <dbReference type="ChEBI" id="CHEBI:57305"/>
        <dbReference type="ChEBI" id="CHEBI:83099"/>
        <dbReference type="ChEBI" id="CHEBI:83143"/>
        <dbReference type="EC" id="1.4.4.2"/>
    </reaction>
</comment>
<comment type="similarity">
    <text evidence="3 8">Belongs to the GcvP family.</text>
</comment>
<keyword evidence="6 8" id="KW-0560">Oxidoreductase</keyword>
<evidence type="ECO:0000313" key="13">
    <source>
        <dbReference type="Proteomes" id="UP000076643"/>
    </source>
</evidence>
<dbReference type="InterPro" id="IPR049315">
    <property type="entry name" value="GDC-P_N"/>
</dbReference>
<feature type="domain" description="Glycine cleavage system P-protein N-terminal" evidence="10">
    <location>
        <begin position="481"/>
        <end position="755"/>
    </location>
</feature>
<dbReference type="EC" id="1.4.4.2" evidence="8"/>
<feature type="domain" description="Glycine dehydrogenase C-terminal" evidence="11">
    <location>
        <begin position="785"/>
        <end position="906"/>
    </location>
</feature>
<evidence type="ECO:0000256" key="7">
    <source>
        <dbReference type="ARBA" id="ARBA00049026"/>
    </source>
</evidence>
<evidence type="ECO:0000313" key="12">
    <source>
        <dbReference type="EMBL" id="KZN39532.1"/>
    </source>
</evidence>
<feature type="domain" description="Glycine cleavage system P-protein N-terminal" evidence="10">
    <location>
        <begin position="18"/>
        <end position="442"/>
    </location>
</feature>
<dbReference type="GO" id="GO:0019464">
    <property type="term" value="P:glycine decarboxylation via glycine cleavage system"/>
    <property type="evidence" value="ECO:0007669"/>
    <property type="project" value="UniProtKB-UniRule"/>
</dbReference>
<dbReference type="Pfam" id="PF02347">
    <property type="entry name" value="GDC-P"/>
    <property type="match status" value="2"/>
</dbReference>
<dbReference type="GO" id="GO:0004375">
    <property type="term" value="F:glycine dehydrogenase (decarboxylating) activity"/>
    <property type="evidence" value="ECO:0007669"/>
    <property type="project" value="UniProtKB-EC"/>
</dbReference>
<dbReference type="HAMAP" id="MF_00711">
    <property type="entry name" value="GcvP"/>
    <property type="match status" value="1"/>
</dbReference>
<evidence type="ECO:0000256" key="2">
    <source>
        <dbReference type="ARBA" id="ARBA00003788"/>
    </source>
</evidence>
<dbReference type="GO" id="GO:0005829">
    <property type="term" value="C:cytosol"/>
    <property type="evidence" value="ECO:0007669"/>
    <property type="project" value="TreeGrafter"/>
</dbReference>
<dbReference type="InterPro" id="IPR015422">
    <property type="entry name" value="PyrdxlP-dep_Trfase_small"/>
</dbReference>
<dbReference type="PATRIC" id="fig|1365250.3.peg.2049"/>
<dbReference type="InterPro" id="IPR049316">
    <property type="entry name" value="GDC-P_C"/>
</dbReference>
<dbReference type="Pfam" id="PF21478">
    <property type="entry name" value="GcvP2_C"/>
    <property type="match status" value="1"/>
</dbReference>
<dbReference type="PANTHER" id="PTHR11773">
    <property type="entry name" value="GLYCINE DEHYDROGENASE, DECARBOXYLATING"/>
    <property type="match status" value="1"/>
</dbReference>
<keyword evidence="5 8" id="KW-0663">Pyridoxal phosphate</keyword>
<protein>
    <recommendedName>
        <fullName evidence="8">Glycine dehydrogenase (decarboxylating)</fullName>
        <ecNumber evidence="8">1.4.4.2</ecNumber>
    </recommendedName>
    <alternativeName>
        <fullName evidence="8">Glycine cleavage system P-protein</fullName>
    </alternativeName>
    <alternativeName>
        <fullName evidence="8">Glycine decarboxylase</fullName>
    </alternativeName>
    <alternativeName>
        <fullName evidence="8">Glycine dehydrogenase (aminomethyl-transferring)</fullName>
    </alternativeName>
</protein>